<sequence length="220" mass="24410">MIVYTKLPHLFLASTLATARLTSGFVSNHLTSYHYTTRQLSSTTLQMTDLYGIPNSGWKSPQWNWGSAMGTGHDCAMICRQKFSTRESRTELIDQLCSGSSPYDAPFEEVKLVLGLAWQNGRWDGSDGGRGGYGEVLNRMADADRYEEGGSGGSFLDANRNFVLDLQERYPLIANQKEDLEDMKSVASLLDAEDVNQMDVARRKCCGLVLKAMGFIEKGL</sequence>
<dbReference type="AlphaFoldDB" id="A0A7S0BXZ8"/>
<protein>
    <submittedName>
        <fullName evidence="2">Uncharacterized protein</fullName>
    </submittedName>
</protein>
<accession>A0A7S0BXZ8</accession>
<dbReference type="EMBL" id="HBEL01006511">
    <property type="protein sequence ID" value="CAD8407010.1"/>
    <property type="molecule type" value="Transcribed_RNA"/>
</dbReference>
<feature type="signal peptide" evidence="1">
    <location>
        <begin position="1"/>
        <end position="24"/>
    </location>
</feature>
<keyword evidence="1" id="KW-0732">Signal</keyword>
<feature type="chain" id="PRO_5030873826" evidence="1">
    <location>
        <begin position="25"/>
        <end position="220"/>
    </location>
</feature>
<evidence type="ECO:0000256" key="1">
    <source>
        <dbReference type="SAM" id="SignalP"/>
    </source>
</evidence>
<gene>
    <name evidence="2" type="ORF">PINE0816_LOCUS3127</name>
</gene>
<reference evidence="2" key="1">
    <citation type="submission" date="2021-01" db="EMBL/GenBank/DDBJ databases">
        <authorList>
            <person name="Corre E."/>
            <person name="Pelletier E."/>
            <person name="Niang G."/>
            <person name="Scheremetjew M."/>
            <person name="Finn R."/>
            <person name="Kale V."/>
            <person name="Holt S."/>
            <person name="Cochrane G."/>
            <person name="Meng A."/>
            <person name="Brown T."/>
            <person name="Cohen L."/>
        </authorList>
    </citation>
    <scope>NUCLEOTIDE SEQUENCE</scope>
    <source>
        <strain evidence="2">CCAP1064/1</strain>
    </source>
</reference>
<name>A0A7S0BXZ8_9STRA</name>
<proteinExistence type="predicted"/>
<organism evidence="2">
    <name type="scientific">Proboscia inermis</name>
    <dbReference type="NCBI Taxonomy" id="420281"/>
    <lineage>
        <taxon>Eukaryota</taxon>
        <taxon>Sar</taxon>
        <taxon>Stramenopiles</taxon>
        <taxon>Ochrophyta</taxon>
        <taxon>Bacillariophyta</taxon>
        <taxon>Coscinodiscophyceae</taxon>
        <taxon>Rhizosoleniophycidae</taxon>
        <taxon>Rhizosoleniales</taxon>
        <taxon>Rhizosoleniaceae</taxon>
        <taxon>Proboscia</taxon>
    </lineage>
</organism>
<evidence type="ECO:0000313" key="2">
    <source>
        <dbReference type="EMBL" id="CAD8407010.1"/>
    </source>
</evidence>